<organism evidence="1 2">
    <name type="scientific">Phytophthora fragariaefolia</name>
    <dbReference type="NCBI Taxonomy" id="1490495"/>
    <lineage>
        <taxon>Eukaryota</taxon>
        <taxon>Sar</taxon>
        <taxon>Stramenopiles</taxon>
        <taxon>Oomycota</taxon>
        <taxon>Peronosporomycetes</taxon>
        <taxon>Peronosporales</taxon>
        <taxon>Peronosporaceae</taxon>
        <taxon>Phytophthora</taxon>
    </lineage>
</organism>
<dbReference type="Proteomes" id="UP001165121">
    <property type="component" value="Unassembled WGS sequence"/>
</dbReference>
<accession>A0A9W6YPD4</accession>
<sequence>MITSNKTFSVQVASSHKNVEFVCGIPFANTKSGNYATAITTPQYASPFDSAPWTCQPGSSIRDFQVQAGNKNVFQDVHSYDWMTFYDEFSKIVLQGNRSMAHCTSLEVPEPVNPNRSNTTTR</sequence>
<dbReference type="EMBL" id="BSXT01019169">
    <property type="protein sequence ID" value="GMG17961.1"/>
    <property type="molecule type" value="Genomic_DNA"/>
</dbReference>
<comment type="caution">
    <text evidence="1">The sequence shown here is derived from an EMBL/GenBank/DDBJ whole genome shotgun (WGS) entry which is preliminary data.</text>
</comment>
<evidence type="ECO:0000313" key="2">
    <source>
        <dbReference type="Proteomes" id="UP001165121"/>
    </source>
</evidence>
<gene>
    <name evidence="1" type="ORF">Pfra01_003047500</name>
</gene>
<keyword evidence="2" id="KW-1185">Reference proteome</keyword>
<name>A0A9W6YPD4_9STRA</name>
<reference evidence="1" key="1">
    <citation type="submission" date="2023-04" db="EMBL/GenBank/DDBJ databases">
        <title>Phytophthora fragariaefolia NBRC 109709.</title>
        <authorList>
            <person name="Ichikawa N."/>
            <person name="Sato H."/>
            <person name="Tonouchi N."/>
        </authorList>
    </citation>
    <scope>NUCLEOTIDE SEQUENCE</scope>
    <source>
        <strain evidence="1">NBRC 109709</strain>
    </source>
</reference>
<protein>
    <submittedName>
        <fullName evidence="1">Unnamed protein product</fullName>
    </submittedName>
</protein>
<proteinExistence type="predicted"/>
<evidence type="ECO:0000313" key="1">
    <source>
        <dbReference type="EMBL" id="GMG17961.1"/>
    </source>
</evidence>
<dbReference type="AlphaFoldDB" id="A0A9W6YPD4"/>